<name>A0AAN6JXB8_9PEZI</name>
<feature type="domain" description="Plastocyanin-like" evidence="7">
    <location>
        <begin position="36"/>
        <end position="144"/>
    </location>
</feature>
<keyword evidence="3" id="KW-0560">Oxidoreductase</keyword>
<evidence type="ECO:0000256" key="4">
    <source>
        <dbReference type="ARBA" id="ARBA00023008"/>
    </source>
</evidence>
<dbReference type="AlphaFoldDB" id="A0AAN6JXB8"/>
<evidence type="ECO:0000313" key="9">
    <source>
        <dbReference type="Proteomes" id="UP001175353"/>
    </source>
</evidence>
<comment type="similarity">
    <text evidence="1">Belongs to the multicopper oxidase family.</text>
</comment>
<dbReference type="Proteomes" id="UP001175353">
    <property type="component" value="Unassembled WGS sequence"/>
</dbReference>
<evidence type="ECO:0000256" key="6">
    <source>
        <dbReference type="SAM" id="SignalP"/>
    </source>
</evidence>
<dbReference type="PANTHER" id="PTHR11709:SF488">
    <property type="entry name" value="LACCASE-RELATED"/>
    <property type="match status" value="1"/>
</dbReference>
<reference evidence="8" key="1">
    <citation type="submission" date="2023-06" db="EMBL/GenBank/DDBJ databases">
        <title>Black Yeasts Isolated from many extreme environments.</title>
        <authorList>
            <person name="Coleine C."/>
            <person name="Stajich J.E."/>
            <person name="Selbmann L."/>
        </authorList>
    </citation>
    <scope>NUCLEOTIDE SEQUENCE</scope>
    <source>
        <strain evidence="8">CCFEE 5200</strain>
    </source>
</reference>
<sequence>MPSLLAAVVLWLSCLLHATLAATRSYNLTLHRGIRAPDGFDREVYLINNQQPGPLIEANQGDVLEVTVHNALDVANTIHWHGLLQRGTPHMDGVPGVTQYPIPPGGNFTYRMSLDDQYGFYWYHSHLNAYYDDAVRGPLLIHPSPSLLRPFESLARNDAERDALLQAEKAATPVLLTDWYHNVSDVVLRQYETTGAFPSCVDSLLANGQGRV</sequence>
<organism evidence="8 9">
    <name type="scientific">Friedmanniomyces endolithicus</name>
    <dbReference type="NCBI Taxonomy" id="329885"/>
    <lineage>
        <taxon>Eukaryota</taxon>
        <taxon>Fungi</taxon>
        <taxon>Dikarya</taxon>
        <taxon>Ascomycota</taxon>
        <taxon>Pezizomycotina</taxon>
        <taxon>Dothideomycetes</taxon>
        <taxon>Dothideomycetidae</taxon>
        <taxon>Mycosphaerellales</taxon>
        <taxon>Teratosphaeriaceae</taxon>
        <taxon>Friedmanniomyces</taxon>
    </lineage>
</organism>
<keyword evidence="6" id="KW-0732">Signal</keyword>
<evidence type="ECO:0000259" key="7">
    <source>
        <dbReference type="Pfam" id="PF07732"/>
    </source>
</evidence>
<evidence type="ECO:0000256" key="3">
    <source>
        <dbReference type="ARBA" id="ARBA00023002"/>
    </source>
</evidence>
<dbReference type="InterPro" id="IPR045087">
    <property type="entry name" value="Cu-oxidase_fam"/>
</dbReference>
<comment type="caution">
    <text evidence="8">The sequence shown here is derived from an EMBL/GenBank/DDBJ whole genome shotgun (WGS) entry which is preliminary data.</text>
</comment>
<dbReference type="Pfam" id="PF07732">
    <property type="entry name" value="Cu-oxidase_3"/>
    <property type="match status" value="1"/>
</dbReference>
<dbReference type="SUPFAM" id="SSF49503">
    <property type="entry name" value="Cupredoxins"/>
    <property type="match status" value="1"/>
</dbReference>
<keyword evidence="4" id="KW-0186">Copper</keyword>
<feature type="non-terminal residue" evidence="8">
    <location>
        <position position="212"/>
    </location>
</feature>
<dbReference type="GO" id="GO:0005507">
    <property type="term" value="F:copper ion binding"/>
    <property type="evidence" value="ECO:0007669"/>
    <property type="project" value="InterPro"/>
</dbReference>
<dbReference type="PANTHER" id="PTHR11709">
    <property type="entry name" value="MULTI-COPPER OXIDASE"/>
    <property type="match status" value="1"/>
</dbReference>
<dbReference type="GO" id="GO:0016491">
    <property type="term" value="F:oxidoreductase activity"/>
    <property type="evidence" value="ECO:0007669"/>
    <property type="project" value="UniProtKB-KW"/>
</dbReference>
<proteinExistence type="inferred from homology"/>
<dbReference type="EMBL" id="JAUJLE010000635">
    <property type="protein sequence ID" value="KAK0952147.1"/>
    <property type="molecule type" value="Genomic_DNA"/>
</dbReference>
<evidence type="ECO:0000313" key="8">
    <source>
        <dbReference type="EMBL" id="KAK0952147.1"/>
    </source>
</evidence>
<keyword evidence="9" id="KW-1185">Reference proteome</keyword>
<dbReference type="InterPro" id="IPR011707">
    <property type="entry name" value="Cu-oxidase-like_N"/>
</dbReference>
<feature type="signal peptide" evidence="6">
    <location>
        <begin position="1"/>
        <end position="21"/>
    </location>
</feature>
<evidence type="ECO:0000256" key="1">
    <source>
        <dbReference type="ARBA" id="ARBA00010609"/>
    </source>
</evidence>
<protein>
    <recommendedName>
        <fullName evidence="7">Plastocyanin-like domain-containing protein</fullName>
    </recommendedName>
</protein>
<keyword evidence="5" id="KW-0325">Glycoprotein</keyword>
<dbReference type="InterPro" id="IPR008972">
    <property type="entry name" value="Cupredoxin"/>
</dbReference>
<gene>
    <name evidence="8" type="ORF">LTR91_024576</name>
</gene>
<dbReference type="Gene3D" id="2.60.40.420">
    <property type="entry name" value="Cupredoxins - blue copper proteins"/>
    <property type="match status" value="2"/>
</dbReference>
<keyword evidence="2" id="KW-0479">Metal-binding</keyword>
<evidence type="ECO:0000256" key="5">
    <source>
        <dbReference type="ARBA" id="ARBA00023180"/>
    </source>
</evidence>
<evidence type="ECO:0000256" key="2">
    <source>
        <dbReference type="ARBA" id="ARBA00022723"/>
    </source>
</evidence>
<feature type="chain" id="PRO_5043054454" description="Plastocyanin-like domain-containing protein" evidence="6">
    <location>
        <begin position="22"/>
        <end position="212"/>
    </location>
</feature>
<accession>A0AAN6JXB8</accession>